<feature type="domain" description="FAD dependent oxidoreductase" evidence="6">
    <location>
        <begin position="3"/>
        <end position="389"/>
    </location>
</feature>
<dbReference type="InterPro" id="IPR006076">
    <property type="entry name" value="FAD-dep_OxRdtase"/>
</dbReference>
<proteinExistence type="inferred from homology"/>
<sequence length="403" mass="44502">MYDYTIIGGGIVGLSSAWQLQQLEPNAKILVLEKETVLASHQTGRNSGVIHAGVYYAPKSLKAQFCTSGAKATFEFCQQHGIKTEQCGKLIVACDRDQLHALADIETRSRANGIVSERLTQAQLVKREPLVKGLGALYVPSTGIVDYTAITEKLAQLFIQAGGEIRKSATVIDLVESSDSIQIKLNGSDLTSKFLIVCAGLQADQICAMIGIECDFKIVPFRGEYYRLSESCNINLKHLIYPVPDPRLPFLGVHLTKMIDGSITVGPNAVPAFKREGYSKIEVNFGEMWQLLKYQGYRRLIGKYWRFGLGELFNSLFKRAYLKRIQRYCPSVQLDHLELHRPGVRAQAVNAAGELIDDFHFLSSARSLHVCNAPSPAATSALPIGAYVVKKARAQAAQLDLRQ</sequence>
<name>A0A420E983_9ALTE</name>
<dbReference type="Pfam" id="PF01266">
    <property type="entry name" value="DAO"/>
    <property type="match status" value="1"/>
</dbReference>
<dbReference type="NCBIfam" id="NF008726">
    <property type="entry name" value="PRK11728.1"/>
    <property type="match status" value="1"/>
</dbReference>
<dbReference type="OrthoDB" id="9801699at2"/>
<dbReference type="PANTHER" id="PTHR43104">
    <property type="entry name" value="L-2-HYDROXYGLUTARATE DEHYDROGENASE, MITOCHONDRIAL"/>
    <property type="match status" value="1"/>
</dbReference>
<dbReference type="GO" id="GO:0047545">
    <property type="term" value="F:(S)-2-hydroxyglutarate dehydrogenase activity"/>
    <property type="evidence" value="ECO:0007669"/>
    <property type="project" value="TreeGrafter"/>
</dbReference>
<comment type="caution">
    <text evidence="7">The sequence shown here is derived from an EMBL/GenBank/DDBJ whole genome shotgun (WGS) entry which is preliminary data.</text>
</comment>
<evidence type="ECO:0000313" key="7">
    <source>
        <dbReference type="EMBL" id="RKF15947.1"/>
    </source>
</evidence>
<evidence type="ECO:0000256" key="4">
    <source>
        <dbReference type="ARBA" id="ARBA00023002"/>
    </source>
</evidence>
<dbReference type="Gene3D" id="3.30.9.10">
    <property type="entry name" value="D-Amino Acid Oxidase, subunit A, domain 2"/>
    <property type="match status" value="1"/>
</dbReference>
<dbReference type="EMBL" id="RAQO01000008">
    <property type="protein sequence ID" value="RKF15947.1"/>
    <property type="molecule type" value="Genomic_DNA"/>
</dbReference>
<dbReference type="SUPFAM" id="SSF51905">
    <property type="entry name" value="FAD/NAD(P)-binding domain"/>
    <property type="match status" value="1"/>
</dbReference>
<evidence type="ECO:0000313" key="8">
    <source>
        <dbReference type="Proteomes" id="UP000286482"/>
    </source>
</evidence>
<keyword evidence="4" id="KW-0560">Oxidoreductase</keyword>
<protein>
    <submittedName>
        <fullName evidence="7">L-2-hydroxyglutarate oxidase</fullName>
    </submittedName>
</protein>
<evidence type="ECO:0000259" key="6">
    <source>
        <dbReference type="Pfam" id="PF01266"/>
    </source>
</evidence>
<dbReference type="GO" id="GO:0005737">
    <property type="term" value="C:cytoplasm"/>
    <property type="evidence" value="ECO:0007669"/>
    <property type="project" value="TreeGrafter"/>
</dbReference>
<comment type="similarity">
    <text evidence="5">Belongs to the L2HGDH family.</text>
</comment>
<evidence type="ECO:0000256" key="1">
    <source>
        <dbReference type="ARBA" id="ARBA00001974"/>
    </source>
</evidence>
<dbReference type="AlphaFoldDB" id="A0A420E983"/>
<keyword evidence="2" id="KW-0285">Flavoprotein</keyword>
<dbReference type="PANTHER" id="PTHR43104:SF2">
    <property type="entry name" value="L-2-HYDROXYGLUTARATE DEHYDROGENASE, MITOCHONDRIAL"/>
    <property type="match status" value="1"/>
</dbReference>
<dbReference type="Gene3D" id="3.50.50.60">
    <property type="entry name" value="FAD/NAD(P)-binding domain"/>
    <property type="match status" value="1"/>
</dbReference>
<keyword evidence="8" id="KW-1185">Reference proteome</keyword>
<organism evidence="7 8">
    <name type="scientific">Alginatibacterium sediminis</name>
    <dbReference type="NCBI Taxonomy" id="2164068"/>
    <lineage>
        <taxon>Bacteria</taxon>
        <taxon>Pseudomonadati</taxon>
        <taxon>Pseudomonadota</taxon>
        <taxon>Gammaproteobacteria</taxon>
        <taxon>Alteromonadales</taxon>
        <taxon>Alteromonadaceae</taxon>
        <taxon>Alginatibacterium</taxon>
    </lineage>
</organism>
<evidence type="ECO:0000256" key="3">
    <source>
        <dbReference type="ARBA" id="ARBA00022827"/>
    </source>
</evidence>
<dbReference type="InterPro" id="IPR036188">
    <property type="entry name" value="FAD/NAD-bd_sf"/>
</dbReference>
<gene>
    <name evidence="7" type="ORF">DBZ36_15055</name>
</gene>
<keyword evidence="3" id="KW-0274">FAD</keyword>
<comment type="cofactor">
    <cofactor evidence="1">
        <name>FAD</name>
        <dbReference type="ChEBI" id="CHEBI:57692"/>
    </cofactor>
</comment>
<dbReference type="Proteomes" id="UP000286482">
    <property type="component" value="Unassembled WGS sequence"/>
</dbReference>
<accession>A0A420E983</accession>
<evidence type="ECO:0000256" key="5">
    <source>
        <dbReference type="ARBA" id="ARBA00037941"/>
    </source>
</evidence>
<reference evidence="7 8" key="1">
    <citation type="submission" date="2018-09" db="EMBL/GenBank/DDBJ databases">
        <authorList>
            <person name="Wang Z."/>
        </authorList>
    </citation>
    <scope>NUCLEOTIDE SEQUENCE [LARGE SCALE GENOMIC DNA]</scope>
    <source>
        <strain evidence="7 8">ALS 81</strain>
    </source>
</reference>
<evidence type="ECO:0000256" key="2">
    <source>
        <dbReference type="ARBA" id="ARBA00022630"/>
    </source>
</evidence>